<organism evidence="2 3">
    <name type="scientific">Chlamydomonas incerta</name>
    <dbReference type="NCBI Taxonomy" id="51695"/>
    <lineage>
        <taxon>Eukaryota</taxon>
        <taxon>Viridiplantae</taxon>
        <taxon>Chlorophyta</taxon>
        <taxon>core chlorophytes</taxon>
        <taxon>Chlorophyceae</taxon>
        <taxon>CS clade</taxon>
        <taxon>Chlamydomonadales</taxon>
        <taxon>Chlamydomonadaceae</taxon>
        <taxon>Chlamydomonas</taxon>
    </lineage>
</organism>
<accession>A0A835VUR5</accession>
<evidence type="ECO:0000313" key="3">
    <source>
        <dbReference type="Proteomes" id="UP000650467"/>
    </source>
</evidence>
<name>A0A835VUR5_CHLIN</name>
<dbReference type="OrthoDB" id="541539at2759"/>
<proteinExistence type="predicted"/>
<dbReference type="Proteomes" id="UP000650467">
    <property type="component" value="Unassembled WGS sequence"/>
</dbReference>
<gene>
    <name evidence="2" type="ORF">HXX76_012914</name>
</gene>
<protein>
    <submittedName>
        <fullName evidence="2">Uncharacterized protein</fullName>
    </submittedName>
</protein>
<reference evidence="2" key="1">
    <citation type="journal article" date="2020" name="bioRxiv">
        <title>Comparative genomics of Chlamydomonas.</title>
        <authorList>
            <person name="Craig R.J."/>
            <person name="Hasan A.R."/>
            <person name="Ness R.W."/>
            <person name="Keightley P.D."/>
        </authorList>
    </citation>
    <scope>NUCLEOTIDE SEQUENCE</scope>
    <source>
        <strain evidence="2">SAG 7.73</strain>
    </source>
</reference>
<comment type="caution">
    <text evidence="2">The sequence shown here is derived from an EMBL/GenBank/DDBJ whole genome shotgun (WGS) entry which is preliminary data.</text>
</comment>
<feature type="compositionally biased region" description="Low complexity" evidence="1">
    <location>
        <begin position="99"/>
        <end position="118"/>
    </location>
</feature>
<dbReference type="EMBL" id="JAEHOC010000046">
    <property type="protein sequence ID" value="KAG2426598.1"/>
    <property type="molecule type" value="Genomic_DNA"/>
</dbReference>
<feature type="region of interest" description="Disordered" evidence="1">
    <location>
        <begin position="91"/>
        <end position="121"/>
    </location>
</feature>
<keyword evidence="3" id="KW-1185">Reference proteome</keyword>
<dbReference type="AlphaFoldDB" id="A0A835VUR5"/>
<evidence type="ECO:0000313" key="2">
    <source>
        <dbReference type="EMBL" id="KAG2426598.1"/>
    </source>
</evidence>
<sequence>MHSYPKVAHEMGLTRSGPVITHGRLAPCTDKQLACLGDYMGFPGSSGGAVMCDGKFMGTHIEAISHDERGDTSRPDVAATMPSCERGEELEELDEPLDRPAAATTAAGGSAAMAEGTAPEQSEEADVVALLARVDALEVNEPHKSALSLFTPWHVVDVGLQLAGICPPQSGQAQVKSALEMATALAGRGEGARKRGRGH</sequence>
<evidence type="ECO:0000256" key="1">
    <source>
        <dbReference type="SAM" id="MobiDB-lite"/>
    </source>
</evidence>